<dbReference type="PROSITE" id="PS00198">
    <property type="entry name" value="4FE4S_FER_1"/>
    <property type="match status" value="1"/>
</dbReference>
<keyword evidence="8 9" id="KW-0411">Iron-sulfur</keyword>
<dbReference type="Proteomes" id="UP000075244">
    <property type="component" value="Chromosome I"/>
</dbReference>
<keyword evidence="4 9" id="KW-0004">4Fe-4S</keyword>
<dbReference type="PANTHER" id="PTHR42859:SF2">
    <property type="entry name" value="FERREDOXIN"/>
    <property type="match status" value="1"/>
</dbReference>
<dbReference type="PROSITE" id="PS51379">
    <property type="entry name" value="4FE4S_FER_2"/>
    <property type="match status" value="2"/>
</dbReference>
<dbReference type="Pfam" id="PF00037">
    <property type="entry name" value="Fer4"/>
    <property type="match status" value="1"/>
</dbReference>
<evidence type="ECO:0000256" key="6">
    <source>
        <dbReference type="ARBA" id="ARBA00022982"/>
    </source>
</evidence>
<evidence type="ECO:0000256" key="7">
    <source>
        <dbReference type="ARBA" id="ARBA00023004"/>
    </source>
</evidence>
<evidence type="ECO:0000256" key="9">
    <source>
        <dbReference type="RuleBase" id="RU365098"/>
    </source>
</evidence>
<keyword evidence="7 9" id="KW-0408">Iron</keyword>
<keyword evidence="6 9" id="KW-0249">Electron transport</keyword>
<dbReference type="InterPro" id="IPR000813">
    <property type="entry name" value="7Fe_ferredoxin"/>
</dbReference>
<comment type="function">
    <text evidence="9">Ferredoxins are iron-sulfur proteins that transfer electrons in a wide variety of metabolic reactions.</text>
</comment>
<evidence type="ECO:0000313" key="12">
    <source>
        <dbReference type="Proteomes" id="UP000075244"/>
    </source>
</evidence>
<evidence type="ECO:0000256" key="4">
    <source>
        <dbReference type="ARBA" id="ARBA00022485"/>
    </source>
</evidence>
<gene>
    <name evidence="11" type="primary">fdx_1</name>
    <name evidence="11" type="ORF">PLON_TP00017</name>
</gene>
<dbReference type="SUPFAM" id="SSF54862">
    <property type="entry name" value="4Fe-4S ferredoxins"/>
    <property type="match status" value="1"/>
</dbReference>
<evidence type="ECO:0000256" key="3">
    <source>
        <dbReference type="ARBA" id="ARBA00022448"/>
    </source>
</evidence>
<accession>A0A143WN74</accession>
<dbReference type="InterPro" id="IPR017896">
    <property type="entry name" value="4Fe4S_Fe-S-bd"/>
</dbReference>
<organism evidence="11 12">
    <name type="scientific">Tremblaya princeps</name>
    <dbReference type="NCBI Taxonomy" id="189385"/>
    <lineage>
        <taxon>Bacteria</taxon>
        <taxon>Pseudomonadati</taxon>
        <taxon>Pseudomonadota</taxon>
        <taxon>Betaproteobacteria</taxon>
        <taxon>Candidatus Tremblayella</taxon>
    </lineage>
</organism>
<comment type="cofactor">
    <cofactor evidence="2 9">
        <name>[4Fe-4S] cluster</name>
        <dbReference type="ChEBI" id="CHEBI:49883"/>
    </cofactor>
</comment>
<dbReference type="GO" id="GO:0051539">
    <property type="term" value="F:4 iron, 4 sulfur cluster binding"/>
    <property type="evidence" value="ECO:0007669"/>
    <property type="project" value="UniProtKB-UniRule"/>
</dbReference>
<dbReference type="GO" id="GO:0009055">
    <property type="term" value="F:electron transfer activity"/>
    <property type="evidence" value="ECO:0007669"/>
    <property type="project" value="UniProtKB-UniRule"/>
</dbReference>
<evidence type="ECO:0000256" key="1">
    <source>
        <dbReference type="ARBA" id="ARBA00001927"/>
    </source>
</evidence>
<dbReference type="PATRIC" id="fig|189385.5.peg.25"/>
<dbReference type="PANTHER" id="PTHR42859">
    <property type="entry name" value="OXIDOREDUCTASE"/>
    <property type="match status" value="1"/>
</dbReference>
<name>A0A143WN74_TREPR</name>
<dbReference type="GO" id="GO:0046872">
    <property type="term" value="F:metal ion binding"/>
    <property type="evidence" value="ECO:0007669"/>
    <property type="project" value="UniProtKB-UniRule"/>
</dbReference>
<dbReference type="InterPro" id="IPR017900">
    <property type="entry name" value="4Fe4S_Fe_S_CS"/>
</dbReference>
<feature type="domain" description="4Fe-4S ferredoxin-type" evidence="10">
    <location>
        <begin position="46"/>
        <end position="76"/>
    </location>
</feature>
<evidence type="ECO:0000313" key="11">
    <source>
        <dbReference type="EMBL" id="CUX76406.1"/>
    </source>
</evidence>
<protein>
    <recommendedName>
        <fullName evidence="9">Ferredoxin</fullName>
    </recommendedName>
</protein>
<keyword evidence="12" id="KW-1185">Reference proteome</keyword>
<evidence type="ECO:0000256" key="8">
    <source>
        <dbReference type="ARBA" id="ARBA00023014"/>
    </source>
</evidence>
<proteinExistence type="predicted"/>
<keyword evidence="3 9" id="KW-0813">Transport</keyword>
<dbReference type="PRINTS" id="PR00354">
    <property type="entry name" value="7FE8SFRDOXIN"/>
</dbReference>
<dbReference type="InterPro" id="IPR050294">
    <property type="entry name" value="RnfB_subfamily"/>
</dbReference>
<evidence type="ECO:0000256" key="2">
    <source>
        <dbReference type="ARBA" id="ARBA00001966"/>
    </source>
</evidence>
<sequence>MATSSGEHSACACWRLVPCGNGIILEQEARRAGVLVAQWLRPAHVSMAHIVTEGCINCKYTCCVSVCPTDCFREGPNFLAIDQSECVDCAMCARECPAGAVHPSRAAPIGSCHFARINMELAMLWPAVRARRDRLRCADRWRSVRRKIHLLRI</sequence>
<dbReference type="Gene3D" id="3.30.70.20">
    <property type="match status" value="1"/>
</dbReference>
<dbReference type="EMBL" id="LN998830">
    <property type="protein sequence ID" value="CUX76406.1"/>
    <property type="molecule type" value="Genomic_DNA"/>
</dbReference>
<evidence type="ECO:0000256" key="5">
    <source>
        <dbReference type="ARBA" id="ARBA00022723"/>
    </source>
</evidence>
<reference evidence="12" key="1">
    <citation type="submission" date="2016-01" db="EMBL/GenBank/DDBJ databases">
        <authorList>
            <person name="Husnik F."/>
        </authorList>
    </citation>
    <scope>NUCLEOTIDE SEQUENCE [LARGE SCALE GENOMIC DNA]</scope>
</reference>
<dbReference type="AlphaFoldDB" id="A0A143WN74"/>
<feature type="domain" description="4Fe-4S ferredoxin-type" evidence="10">
    <location>
        <begin position="77"/>
        <end position="106"/>
    </location>
</feature>
<evidence type="ECO:0000259" key="10">
    <source>
        <dbReference type="PROSITE" id="PS51379"/>
    </source>
</evidence>
<comment type="cofactor">
    <cofactor evidence="1">
        <name>[3Fe-4S] cluster</name>
        <dbReference type="ChEBI" id="CHEBI:21137"/>
    </cofactor>
</comment>
<keyword evidence="5 9" id="KW-0479">Metal-binding</keyword>